<feature type="region of interest" description="Disordered" evidence="2">
    <location>
        <begin position="1"/>
        <end position="117"/>
    </location>
</feature>
<dbReference type="AlphaFoldDB" id="A0A8H3FFM1"/>
<feature type="region of interest" description="Disordered" evidence="2">
    <location>
        <begin position="126"/>
        <end position="145"/>
    </location>
</feature>
<feature type="compositionally biased region" description="Polar residues" evidence="2">
    <location>
        <begin position="810"/>
        <end position="829"/>
    </location>
</feature>
<feature type="region of interest" description="Disordered" evidence="2">
    <location>
        <begin position="543"/>
        <end position="607"/>
    </location>
</feature>
<feature type="compositionally biased region" description="Low complexity" evidence="2">
    <location>
        <begin position="872"/>
        <end position="884"/>
    </location>
</feature>
<feature type="coiled-coil region" evidence="1">
    <location>
        <begin position="611"/>
        <end position="648"/>
    </location>
</feature>
<feature type="compositionally biased region" description="Basic and acidic residues" evidence="2">
    <location>
        <begin position="349"/>
        <end position="366"/>
    </location>
</feature>
<feature type="compositionally biased region" description="Polar residues" evidence="2">
    <location>
        <begin position="595"/>
        <end position="606"/>
    </location>
</feature>
<reference evidence="3" key="1">
    <citation type="submission" date="2021-03" db="EMBL/GenBank/DDBJ databases">
        <authorList>
            <person name="Tagirdzhanova G."/>
        </authorList>
    </citation>
    <scope>NUCLEOTIDE SEQUENCE</scope>
</reference>
<protein>
    <submittedName>
        <fullName evidence="3">Uncharacterized protein</fullName>
    </submittedName>
</protein>
<gene>
    <name evidence="3" type="ORF">ALECFALPRED_002502</name>
</gene>
<dbReference type="Proteomes" id="UP000664203">
    <property type="component" value="Unassembled WGS sequence"/>
</dbReference>
<sequence length="1144" mass="124653">MARTRRQITLQEQESGVPASPPQSLPTATRSTRAKRMTARNNTAAAPADPPTSTRGGPSIRGGRIGRAKRVGRGRAQPLASTSHDEPESLAMDVDAPEASDSSAHAEAAVQASPATQIVFVDEEMEDREDMDVEPPGETQFPTGVSAHPVQVQDMSAHPVQGPSSPQERRESATSLLFREILGNSPQSPDQNPEPMNLPIIDNSPRVPTPKTLIPITSPSASKPIPQAPNPSGLKIHCLPRDPERSHSLLNVSMDFIPGSKDTVLPPQFAALAVPSDIMASVFKHIEALAEPGSDLSKITTDHPVIRAIIQRDAGNRPQLPSWQSRQPPPTPGSTMKDGFVLRARRKRELREMKEEADKLKAENSKLRANAAEASLSTTQRTKTSEAPKAVERPQRRTKVVPDPYTADGQLLLGRTKEIEVDEYGVAVNPADDPTLRSSKYIPDLLVMLSLRFNEIADVIEARQRTQLEDARRSANVVESPYVEEEIPNTDGPALGGLFAESQDRVQPEQVPETPRARGWGLSSYLPSARSVTRYFPFSSRRAISTPQHQPSQIQHLAQTEPRVHADNSHVSPDPDPDVADPVAGPDHRHRHRQSTSNQQRLLTKQQLEEEKRIKKMRAQLRREAEALENQKKALEIVKKDLAEQQRLADIAQTPGQKRKRMPSPDVIPLPANGGYGMVDEYFMVESSSDEDADAQETPTKERPLKKARTSAPDDAIVGSQFRARPYTGTLFAHPDALRPRQDDNVFVESDEPGGHPAFDSTPPPGPTLIFKVPSPGSSDSDDEDDEQDQTNETTQKTSSNVPQMRGILRNSSNQTQTRPITSSPSPSKTMAPPPRPNPAHAALPPATAMTPSSALEKARGKALRHLPKQPSTLRESSRLSTSTVNSDIGDEENVEEYDPTHPAIVPSPSKTPALGQPITTAASAIEPPVIDSTSPIGALHHIIQPTSEQSHEQQVMPNTSGKQAEIMQDTFAAARADVQSSGQEALLAKNQKEDTIDAVANMNAKVKADLDRHWEEHGDDYVLDDGYEEFEAALIAEEQKLIDGPNGFPYSQPQNIIFTALDRIGANSLADRGIMTEVEDNWTPGDLERTEGDPAKGMKVFFNRLVKNGDIERDLADRAIAIGVPPGVAEHFAGQGAMGPVAA</sequence>
<dbReference type="EMBL" id="CAJPDR010000173">
    <property type="protein sequence ID" value="CAF9923613.1"/>
    <property type="molecule type" value="Genomic_DNA"/>
</dbReference>
<organism evidence="3 4">
    <name type="scientific">Alectoria fallacina</name>
    <dbReference type="NCBI Taxonomy" id="1903189"/>
    <lineage>
        <taxon>Eukaryota</taxon>
        <taxon>Fungi</taxon>
        <taxon>Dikarya</taxon>
        <taxon>Ascomycota</taxon>
        <taxon>Pezizomycotina</taxon>
        <taxon>Lecanoromycetes</taxon>
        <taxon>OSLEUM clade</taxon>
        <taxon>Lecanoromycetidae</taxon>
        <taxon>Lecanorales</taxon>
        <taxon>Lecanorineae</taxon>
        <taxon>Parmeliaceae</taxon>
        <taxon>Alectoria</taxon>
    </lineage>
</organism>
<feature type="region of interest" description="Disordered" evidence="2">
    <location>
        <begin position="312"/>
        <end position="397"/>
    </location>
</feature>
<feature type="compositionally biased region" description="Low complexity" evidence="2">
    <location>
        <begin position="39"/>
        <end position="58"/>
    </location>
</feature>
<dbReference type="OrthoDB" id="5394108at2759"/>
<keyword evidence="1" id="KW-0175">Coiled coil</keyword>
<proteinExistence type="predicted"/>
<evidence type="ECO:0000313" key="4">
    <source>
        <dbReference type="Proteomes" id="UP000664203"/>
    </source>
</evidence>
<feature type="compositionally biased region" description="Low complexity" evidence="2">
    <location>
        <begin position="97"/>
        <end position="109"/>
    </location>
</feature>
<evidence type="ECO:0000256" key="1">
    <source>
        <dbReference type="SAM" id="Coils"/>
    </source>
</evidence>
<evidence type="ECO:0000256" key="2">
    <source>
        <dbReference type="SAM" id="MobiDB-lite"/>
    </source>
</evidence>
<feature type="compositionally biased region" description="Acidic residues" evidence="2">
    <location>
        <begin position="780"/>
        <end position="790"/>
    </location>
</feature>
<feature type="compositionally biased region" description="Polar residues" evidence="2">
    <location>
        <begin position="543"/>
        <end position="558"/>
    </location>
</feature>
<evidence type="ECO:0000313" key="3">
    <source>
        <dbReference type="EMBL" id="CAF9923613.1"/>
    </source>
</evidence>
<keyword evidence="4" id="KW-1185">Reference proteome</keyword>
<feature type="compositionally biased region" description="Basic and acidic residues" evidence="2">
    <location>
        <begin position="383"/>
        <end position="395"/>
    </location>
</feature>
<feature type="compositionally biased region" description="Acidic residues" evidence="2">
    <location>
        <begin position="126"/>
        <end position="135"/>
    </location>
</feature>
<feature type="compositionally biased region" description="Basic residues" evidence="2">
    <location>
        <begin position="64"/>
        <end position="73"/>
    </location>
</feature>
<accession>A0A8H3FFM1</accession>
<comment type="caution">
    <text evidence="3">The sequence shown here is derived from an EMBL/GenBank/DDBJ whole genome shotgun (WGS) entry which is preliminary data.</text>
</comment>
<name>A0A8H3FFM1_9LECA</name>
<feature type="region of interest" description="Disordered" evidence="2">
    <location>
        <begin position="687"/>
        <end position="896"/>
    </location>
</feature>
<feature type="compositionally biased region" description="Low complexity" evidence="2">
    <location>
        <begin position="839"/>
        <end position="856"/>
    </location>
</feature>